<evidence type="ECO:0000256" key="1">
    <source>
        <dbReference type="ARBA" id="ARBA00022679"/>
    </source>
</evidence>
<dbReference type="Pfam" id="PF18085">
    <property type="entry name" value="Mak_N_cap"/>
    <property type="match status" value="1"/>
</dbReference>
<dbReference type="Proteomes" id="UP000280861">
    <property type="component" value="Unassembled WGS sequence"/>
</dbReference>
<keyword evidence="1" id="KW-0808">Transferase</keyword>
<dbReference type="RefSeq" id="WP_124091120.1">
    <property type="nucleotide sequence ID" value="NZ_CBCRYA010000016.1"/>
</dbReference>
<keyword evidence="4" id="KW-0067">ATP-binding</keyword>
<gene>
    <name evidence="6" type="ORF">PSET11_01146</name>
</gene>
<dbReference type="GO" id="GO:0016301">
    <property type="term" value="F:kinase activity"/>
    <property type="evidence" value="ECO:0007669"/>
    <property type="project" value="UniProtKB-KW"/>
</dbReference>
<sequence length="213" mass="22304">MSIIYDATIEPSKLDILAAWLPSQEWFIPVPDAELERVASFRFDDPAGQVGMETLLIRHGAWTYQVPLVYRNAPVPELAAFLLTSTEHSVLGTRWVYDATGDPLYVAAIAGAVLAAEPQANQVEHRGEERIPLPATITLTSTGTPGTPVPAVESVTAHTVGGVTTIRSGGLSIAVVRSLADDDDTHLGAALTGAWAGGPAAALLATASLTDPS</sequence>
<dbReference type="OrthoDB" id="3787729at2"/>
<dbReference type="InterPro" id="IPR040999">
    <property type="entry name" value="Mak_N_cap"/>
</dbReference>
<evidence type="ECO:0000259" key="5">
    <source>
        <dbReference type="Pfam" id="PF18085"/>
    </source>
</evidence>
<dbReference type="EMBL" id="UXAU01000018">
    <property type="protein sequence ID" value="VDC23048.1"/>
    <property type="molecule type" value="Genomic_DNA"/>
</dbReference>
<keyword evidence="2" id="KW-0547">Nucleotide-binding</keyword>
<evidence type="ECO:0000256" key="4">
    <source>
        <dbReference type="ARBA" id="ARBA00022840"/>
    </source>
</evidence>
<evidence type="ECO:0000313" key="7">
    <source>
        <dbReference type="Proteomes" id="UP000280861"/>
    </source>
</evidence>
<reference evidence="6 7" key="1">
    <citation type="submission" date="2018-11" db="EMBL/GenBank/DDBJ databases">
        <authorList>
            <person name="Criscuolo A."/>
        </authorList>
    </citation>
    <scope>NUCLEOTIDE SEQUENCE [LARGE SCALE GENOMIC DNA]</scope>
    <source>
        <strain evidence="6">AT11b</strain>
    </source>
</reference>
<organism evidence="6 7">
    <name type="scientific">Arthrobacter ulcerisalmonis</name>
    <dbReference type="NCBI Taxonomy" id="2483813"/>
    <lineage>
        <taxon>Bacteria</taxon>
        <taxon>Bacillati</taxon>
        <taxon>Actinomycetota</taxon>
        <taxon>Actinomycetes</taxon>
        <taxon>Micrococcales</taxon>
        <taxon>Micrococcaceae</taxon>
        <taxon>Arthrobacter</taxon>
    </lineage>
</organism>
<keyword evidence="7" id="KW-1185">Reference proteome</keyword>
<name>A0A3P5WMW7_9MICC</name>
<proteinExistence type="predicted"/>
<evidence type="ECO:0000313" key="6">
    <source>
        <dbReference type="EMBL" id="VDC23048.1"/>
    </source>
</evidence>
<accession>A0A3P5WMW7</accession>
<evidence type="ECO:0000256" key="3">
    <source>
        <dbReference type="ARBA" id="ARBA00022777"/>
    </source>
</evidence>
<evidence type="ECO:0000256" key="2">
    <source>
        <dbReference type="ARBA" id="ARBA00022741"/>
    </source>
</evidence>
<protein>
    <recommendedName>
        <fullName evidence="5">Maltokinase N-terminal cap domain-containing protein</fullName>
    </recommendedName>
</protein>
<dbReference type="GO" id="GO:0005524">
    <property type="term" value="F:ATP binding"/>
    <property type="evidence" value="ECO:0007669"/>
    <property type="project" value="UniProtKB-KW"/>
</dbReference>
<dbReference type="AlphaFoldDB" id="A0A3P5WMW7"/>
<keyword evidence="3" id="KW-0418">Kinase</keyword>
<feature type="domain" description="Maltokinase N-terminal cap" evidence="5">
    <location>
        <begin position="20"/>
        <end position="102"/>
    </location>
</feature>